<reference evidence="3" key="1">
    <citation type="journal article" date="2019" name="Int. J. Syst. Evol. Microbiol.">
        <title>The Global Catalogue of Microorganisms (GCM) 10K type strain sequencing project: providing services to taxonomists for standard genome sequencing and annotation.</title>
        <authorList>
            <consortium name="The Broad Institute Genomics Platform"/>
            <consortium name="The Broad Institute Genome Sequencing Center for Infectious Disease"/>
            <person name="Wu L."/>
            <person name="Ma J."/>
        </authorList>
    </citation>
    <scope>NUCLEOTIDE SEQUENCE [LARGE SCALE GENOMIC DNA]</scope>
    <source>
        <strain evidence="3">JCM 16908</strain>
    </source>
</reference>
<keyword evidence="3" id="KW-1185">Reference proteome</keyword>
<protein>
    <recommendedName>
        <fullName evidence="4">WGR domain-containing protein</fullName>
    </recommendedName>
</protein>
<evidence type="ECO:0000313" key="3">
    <source>
        <dbReference type="Proteomes" id="UP001500888"/>
    </source>
</evidence>
<evidence type="ECO:0008006" key="4">
    <source>
        <dbReference type="Google" id="ProtNLM"/>
    </source>
</evidence>
<name>A0ABP7I5T0_9ACTN</name>
<accession>A0ABP7I5T0</accession>
<sequence length="126" mass="13753">MNASYDVKFWEIYRNRSSKTPSYVARWSVAGRRTSKTFRTKELANSHMRDLRLAAKNGEAFDIDTGLPESMLAPEPAQNDYLPGLCSTVHSPAMEDLGCPDEGDGRLCPVGPGPGTGEGPARPTRP</sequence>
<proteinExistence type="predicted"/>
<dbReference type="Proteomes" id="UP001500888">
    <property type="component" value="Unassembled WGS sequence"/>
</dbReference>
<dbReference type="RefSeq" id="WP_344939969.1">
    <property type="nucleotide sequence ID" value="NZ_BAAAZR010000007.1"/>
</dbReference>
<feature type="region of interest" description="Disordered" evidence="1">
    <location>
        <begin position="98"/>
        <end position="126"/>
    </location>
</feature>
<comment type="caution">
    <text evidence="2">The sequence shown here is derived from an EMBL/GenBank/DDBJ whole genome shotgun (WGS) entry which is preliminary data.</text>
</comment>
<evidence type="ECO:0000256" key="1">
    <source>
        <dbReference type="SAM" id="MobiDB-lite"/>
    </source>
</evidence>
<dbReference type="EMBL" id="BAAAZR010000007">
    <property type="protein sequence ID" value="GAA3810148.1"/>
    <property type="molecule type" value="Genomic_DNA"/>
</dbReference>
<organism evidence="2 3">
    <name type="scientific">Sphaerisporangium flaviroseum</name>
    <dbReference type="NCBI Taxonomy" id="509199"/>
    <lineage>
        <taxon>Bacteria</taxon>
        <taxon>Bacillati</taxon>
        <taxon>Actinomycetota</taxon>
        <taxon>Actinomycetes</taxon>
        <taxon>Streptosporangiales</taxon>
        <taxon>Streptosporangiaceae</taxon>
        <taxon>Sphaerisporangium</taxon>
    </lineage>
</organism>
<evidence type="ECO:0000313" key="2">
    <source>
        <dbReference type="EMBL" id="GAA3810148.1"/>
    </source>
</evidence>
<gene>
    <name evidence="2" type="ORF">GCM10022226_33170</name>
</gene>